<protein>
    <recommendedName>
        <fullName evidence="6">DUF202 domain-containing protein</fullName>
    </recommendedName>
</protein>
<evidence type="ECO:0000259" key="6">
    <source>
        <dbReference type="Pfam" id="PF02656"/>
    </source>
</evidence>
<comment type="caution">
    <text evidence="7">The sequence shown here is derived from an EMBL/GenBank/DDBJ whole genome shotgun (WGS) entry which is preliminary data.</text>
</comment>
<keyword evidence="4 5" id="KW-0472">Membrane</keyword>
<evidence type="ECO:0000256" key="4">
    <source>
        <dbReference type="ARBA" id="ARBA00023136"/>
    </source>
</evidence>
<evidence type="ECO:0000256" key="1">
    <source>
        <dbReference type="ARBA" id="ARBA00004127"/>
    </source>
</evidence>
<organism evidence="7 8">
    <name type="scientific">Gigaspora rosea</name>
    <dbReference type="NCBI Taxonomy" id="44941"/>
    <lineage>
        <taxon>Eukaryota</taxon>
        <taxon>Fungi</taxon>
        <taxon>Fungi incertae sedis</taxon>
        <taxon>Mucoromycota</taxon>
        <taxon>Glomeromycotina</taxon>
        <taxon>Glomeromycetes</taxon>
        <taxon>Diversisporales</taxon>
        <taxon>Gigasporaceae</taxon>
        <taxon>Gigaspora</taxon>
    </lineage>
</organism>
<dbReference type="GO" id="GO:0012505">
    <property type="term" value="C:endomembrane system"/>
    <property type="evidence" value="ECO:0007669"/>
    <property type="project" value="UniProtKB-SubCell"/>
</dbReference>
<keyword evidence="8" id="KW-1185">Reference proteome</keyword>
<comment type="subcellular location">
    <subcellularLocation>
        <location evidence="1">Endomembrane system</location>
        <topology evidence="1">Multi-pass membrane protein</topology>
    </subcellularLocation>
</comment>
<gene>
    <name evidence="7" type="ORF">C2G38_895909</name>
</gene>
<accession>A0A397VKY3</accession>
<dbReference type="InterPro" id="IPR003807">
    <property type="entry name" value="DUF202"/>
</dbReference>
<feature type="transmembrane region" description="Helical" evidence="5">
    <location>
        <begin position="6"/>
        <end position="24"/>
    </location>
</feature>
<evidence type="ECO:0000313" key="8">
    <source>
        <dbReference type="Proteomes" id="UP000266673"/>
    </source>
</evidence>
<evidence type="ECO:0000256" key="5">
    <source>
        <dbReference type="SAM" id="Phobius"/>
    </source>
</evidence>
<evidence type="ECO:0000256" key="3">
    <source>
        <dbReference type="ARBA" id="ARBA00022989"/>
    </source>
</evidence>
<feature type="transmembrane region" description="Helical" evidence="5">
    <location>
        <begin position="103"/>
        <end position="125"/>
    </location>
</feature>
<dbReference type="EMBL" id="QKWP01000275">
    <property type="protein sequence ID" value="RIB23165.1"/>
    <property type="molecule type" value="Genomic_DNA"/>
</dbReference>
<dbReference type="AlphaFoldDB" id="A0A397VKY3"/>
<feature type="domain" description="DUF202" evidence="6">
    <location>
        <begin position="23"/>
        <end position="88"/>
    </location>
</feature>
<dbReference type="Pfam" id="PF02656">
    <property type="entry name" value="DUF202"/>
    <property type="match status" value="1"/>
</dbReference>
<feature type="transmembrane region" description="Helical" evidence="5">
    <location>
        <begin position="61"/>
        <end position="82"/>
    </location>
</feature>
<dbReference type="Proteomes" id="UP000266673">
    <property type="component" value="Unassembled WGS sequence"/>
</dbReference>
<proteinExistence type="predicted"/>
<sequence>MIFIFIYLLMFFNKINYFVILIAIERTFLSWLRMGVALVLTGLSFHSRFHLTPHSTTMPKYVDALGFLLVFAGLFLLVWAVVNYSRFQIMLKRNVTVIEHGNFHYFIMTFIILLIFMTLFTSIMYTTGAN</sequence>
<keyword evidence="2 5" id="KW-0812">Transmembrane</keyword>
<keyword evidence="3 5" id="KW-1133">Transmembrane helix</keyword>
<evidence type="ECO:0000256" key="2">
    <source>
        <dbReference type="ARBA" id="ARBA00022692"/>
    </source>
</evidence>
<name>A0A397VKY3_9GLOM</name>
<evidence type="ECO:0000313" key="7">
    <source>
        <dbReference type="EMBL" id="RIB23165.1"/>
    </source>
</evidence>
<reference evidence="7 8" key="1">
    <citation type="submission" date="2018-06" db="EMBL/GenBank/DDBJ databases">
        <title>Comparative genomics reveals the genomic features of Rhizophagus irregularis, R. cerebriforme, R. diaphanum and Gigaspora rosea, and their symbiotic lifestyle signature.</title>
        <authorList>
            <person name="Morin E."/>
            <person name="San Clemente H."/>
            <person name="Chen E.C.H."/>
            <person name="De La Providencia I."/>
            <person name="Hainaut M."/>
            <person name="Kuo A."/>
            <person name="Kohler A."/>
            <person name="Murat C."/>
            <person name="Tang N."/>
            <person name="Roy S."/>
            <person name="Loubradou J."/>
            <person name="Henrissat B."/>
            <person name="Grigoriev I.V."/>
            <person name="Corradi N."/>
            <person name="Roux C."/>
            <person name="Martin F.M."/>
        </authorList>
    </citation>
    <scope>NUCLEOTIDE SEQUENCE [LARGE SCALE GENOMIC DNA]</scope>
    <source>
        <strain evidence="7 8">DAOM 194757</strain>
    </source>
</reference>